<accession>A0A423PDL3</accession>
<dbReference type="SUPFAM" id="SSF55008">
    <property type="entry name" value="HMA, heavy metal-associated domain"/>
    <property type="match status" value="1"/>
</dbReference>
<reference evidence="3 4" key="1">
    <citation type="submission" date="2013-10" db="EMBL/GenBank/DDBJ databases">
        <title>Salinisphaera halophila YIM 95161 Genome Sequencing.</title>
        <authorList>
            <person name="Lai Q."/>
            <person name="Li C."/>
            <person name="Shao Z."/>
        </authorList>
    </citation>
    <scope>NUCLEOTIDE SEQUENCE [LARGE SCALE GENOMIC DNA]</scope>
    <source>
        <strain evidence="3 4">YIM 95161</strain>
    </source>
</reference>
<dbReference type="PROSITE" id="PS01047">
    <property type="entry name" value="HMA_1"/>
    <property type="match status" value="1"/>
</dbReference>
<dbReference type="Pfam" id="PF00403">
    <property type="entry name" value="HMA"/>
    <property type="match status" value="1"/>
</dbReference>
<evidence type="ECO:0000313" key="3">
    <source>
        <dbReference type="EMBL" id="ROO23120.1"/>
    </source>
</evidence>
<dbReference type="InterPro" id="IPR017969">
    <property type="entry name" value="Heavy-metal-associated_CS"/>
</dbReference>
<dbReference type="GO" id="GO:0046872">
    <property type="term" value="F:metal ion binding"/>
    <property type="evidence" value="ECO:0007669"/>
    <property type="project" value="UniProtKB-KW"/>
</dbReference>
<evidence type="ECO:0000256" key="1">
    <source>
        <dbReference type="ARBA" id="ARBA00022723"/>
    </source>
</evidence>
<comment type="caution">
    <text evidence="3">The sequence shown here is derived from an EMBL/GenBank/DDBJ whole genome shotgun (WGS) entry which is preliminary data.</text>
</comment>
<keyword evidence="1" id="KW-0479">Metal-binding</keyword>
<evidence type="ECO:0000313" key="4">
    <source>
        <dbReference type="Proteomes" id="UP000285123"/>
    </source>
</evidence>
<dbReference type="RefSeq" id="WP_123592597.1">
    <property type="nucleotide sequence ID" value="NZ_AYKF01000143.1"/>
</dbReference>
<evidence type="ECO:0000259" key="2">
    <source>
        <dbReference type="PROSITE" id="PS50846"/>
    </source>
</evidence>
<feature type="domain" description="HMA" evidence="2">
    <location>
        <begin position="1"/>
        <end position="64"/>
    </location>
</feature>
<dbReference type="PROSITE" id="PS50846">
    <property type="entry name" value="HMA_2"/>
    <property type="match status" value="1"/>
</dbReference>
<gene>
    <name evidence="3" type="ORF">SAHL_17095</name>
</gene>
<dbReference type="CDD" id="cd00371">
    <property type="entry name" value="HMA"/>
    <property type="match status" value="1"/>
</dbReference>
<dbReference type="OrthoDB" id="9814359at2"/>
<dbReference type="InterPro" id="IPR006121">
    <property type="entry name" value="HMA_dom"/>
</dbReference>
<protein>
    <submittedName>
        <fullName evidence="3">Heavy metal transporter</fullName>
    </submittedName>
</protein>
<dbReference type="EMBL" id="AYKF01000143">
    <property type="protein sequence ID" value="ROO23120.1"/>
    <property type="molecule type" value="Genomic_DNA"/>
</dbReference>
<proteinExistence type="predicted"/>
<dbReference type="InterPro" id="IPR036163">
    <property type="entry name" value="HMA_dom_sf"/>
</dbReference>
<sequence length="66" mass="6628">MIRLQIEGMSCGHCVSAVRDALAGVAGVDRVAAVDLEAGEAAVEGRADTQALIAAVEEAGYTARAA</sequence>
<dbReference type="AlphaFoldDB" id="A0A423PDL3"/>
<dbReference type="Proteomes" id="UP000285123">
    <property type="component" value="Unassembled WGS sequence"/>
</dbReference>
<name>A0A423PDL3_9GAMM</name>
<organism evidence="3 4">
    <name type="scientific">Salinisphaera orenii YIM 95161</name>
    <dbReference type="NCBI Taxonomy" id="1051139"/>
    <lineage>
        <taxon>Bacteria</taxon>
        <taxon>Pseudomonadati</taxon>
        <taxon>Pseudomonadota</taxon>
        <taxon>Gammaproteobacteria</taxon>
        <taxon>Salinisphaerales</taxon>
        <taxon>Salinisphaeraceae</taxon>
        <taxon>Salinisphaera</taxon>
    </lineage>
</organism>
<dbReference type="Gene3D" id="3.30.70.100">
    <property type="match status" value="1"/>
</dbReference>